<feature type="transmembrane region" description="Helical" evidence="7">
    <location>
        <begin position="222"/>
        <end position="240"/>
    </location>
</feature>
<evidence type="ECO:0000313" key="9">
    <source>
        <dbReference type="EMBL" id="ESP04973.1"/>
    </source>
</evidence>
<dbReference type="AlphaFoldDB" id="V4B3M7"/>
<dbReference type="InterPro" id="IPR018247">
    <property type="entry name" value="EF_Hand_1_Ca_BS"/>
</dbReference>
<comment type="subcellular location">
    <subcellularLocation>
        <location evidence="1">Membrane</location>
        <topology evidence="1">Multi-pass membrane protein</topology>
    </subcellularLocation>
</comment>
<evidence type="ECO:0000259" key="8">
    <source>
        <dbReference type="Pfam" id="PF01694"/>
    </source>
</evidence>
<dbReference type="OMA" id="EKIACHD"/>
<feature type="transmembrane region" description="Helical" evidence="7">
    <location>
        <begin position="247"/>
        <end position="266"/>
    </location>
</feature>
<dbReference type="STRING" id="225164.V4B3M7"/>
<accession>V4B3M7</accession>
<dbReference type="GO" id="GO:0016020">
    <property type="term" value="C:membrane"/>
    <property type="evidence" value="ECO:0007669"/>
    <property type="project" value="UniProtKB-SubCell"/>
</dbReference>
<evidence type="ECO:0000256" key="7">
    <source>
        <dbReference type="SAM" id="Phobius"/>
    </source>
</evidence>
<dbReference type="EMBL" id="KB199651">
    <property type="protein sequence ID" value="ESP04973.1"/>
    <property type="molecule type" value="Genomic_DNA"/>
</dbReference>
<dbReference type="PANTHER" id="PTHR45840:SF2">
    <property type="entry name" value="PROTEIN RHOMBOID-RELATED"/>
    <property type="match status" value="1"/>
</dbReference>
<evidence type="ECO:0000256" key="1">
    <source>
        <dbReference type="ARBA" id="ARBA00004141"/>
    </source>
</evidence>
<dbReference type="KEGG" id="lgi:LOTGIDRAFT_230028"/>
<evidence type="ECO:0000256" key="6">
    <source>
        <dbReference type="ARBA" id="ARBA00023136"/>
    </source>
</evidence>
<dbReference type="PANTHER" id="PTHR45840">
    <property type="entry name" value="RHOMBOID-RELATED PROTEIN"/>
    <property type="match status" value="1"/>
</dbReference>
<evidence type="ECO:0000256" key="2">
    <source>
        <dbReference type="ARBA" id="ARBA00009045"/>
    </source>
</evidence>
<feature type="transmembrane region" description="Helical" evidence="7">
    <location>
        <begin position="161"/>
        <end position="179"/>
    </location>
</feature>
<protein>
    <recommendedName>
        <fullName evidence="8">Peptidase S54 rhomboid domain-containing protein</fullName>
    </recommendedName>
</protein>
<dbReference type="GO" id="GO:0004252">
    <property type="term" value="F:serine-type endopeptidase activity"/>
    <property type="evidence" value="ECO:0007669"/>
    <property type="project" value="InterPro"/>
</dbReference>
<dbReference type="Gene3D" id="1.20.1540.10">
    <property type="entry name" value="Rhomboid-like"/>
    <property type="match status" value="1"/>
</dbReference>
<keyword evidence="6 7" id="KW-0472">Membrane</keyword>
<dbReference type="SUPFAM" id="SSF144091">
    <property type="entry name" value="Rhomboid-like"/>
    <property type="match status" value="1"/>
</dbReference>
<dbReference type="Proteomes" id="UP000030746">
    <property type="component" value="Unassembled WGS sequence"/>
</dbReference>
<dbReference type="OrthoDB" id="418595at2759"/>
<keyword evidence="10" id="KW-1185">Reference proteome</keyword>
<feature type="transmembrane region" description="Helical" evidence="7">
    <location>
        <begin position="343"/>
        <end position="365"/>
    </location>
</feature>
<sequence>MFSTWSSRHYPPAAVGTAALYRDEYKDPNMELRVDLEENFRPVFQQFVYGGERIALHDLRRLLENRWYRRMLPPDKVHDLLDLADFNPGQAISYDEFTSIVLGEKRLKSTGGSSIGVGSRVSESKTRARSEGTLYYLCKNTIPNIELGEYLYKYRCCPPPFFMISLSIVQIVLFCVTAFELDKDGIPTTALEGFDINSTLIYKPTRRYEAWRFVTYIFYHQGYMHLIFTLVFQLIFGIPLEIVFKFWRLMIVYFMGAITGSLLQSISDHYVVMLGGSGGIYAIMTAHLLSFIFNWSELKKDSTGSSAMKCLCNLPLRIILIILIAAVDIGLAVYRRFYLDDPYKVGLCAHGGGILAGFFLAKPFLRDIQRYPWQQNSGWMACFMFFALVGGAVVFNVAFKGYPPTDWS</sequence>
<evidence type="ECO:0000256" key="4">
    <source>
        <dbReference type="ARBA" id="ARBA00022837"/>
    </source>
</evidence>
<evidence type="ECO:0000256" key="5">
    <source>
        <dbReference type="ARBA" id="ARBA00022989"/>
    </source>
</evidence>
<dbReference type="HOGENOM" id="CLU_048023_1_0_1"/>
<reference evidence="9 10" key="1">
    <citation type="journal article" date="2013" name="Nature">
        <title>Insights into bilaterian evolution from three spiralian genomes.</title>
        <authorList>
            <person name="Simakov O."/>
            <person name="Marletaz F."/>
            <person name="Cho S.J."/>
            <person name="Edsinger-Gonzales E."/>
            <person name="Havlak P."/>
            <person name="Hellsten U."/>
            <person name="Kuo D.H."/>
            <person name="Larsson T."/>
            <person name="Lv J."/>
            <person name="Arendt D."/>
            <person name="Savage R."/>
            <person name="Osoegawa K."/>
            <person name="de Jong P."/>
            <person name="Grimwood J."/>
            <person name="Chapman J.A."/>
            <person name="Shapiro H."/>
            <person name="Aerts A."/>
            <person name="Otillar R.P."/>
            <person name="Terry A.Y."/>
            <person name="Boore J.L."/>
            <person name="Grigoriev I.V."/>
            <person name="Lindberg D.R."/>
            <person name="Seaver E.C."/>
            <person name="Weisblat D.A."/>
            <person name="Putnam N.H."/>
            <person name="Rokhsar D.S."/>
        </authorList>
    </citation>
    <scope>NUCLEOTIDE SEQUENCE [LARGE SCALE GENOMIC DNA]</scope>
</reference>
<dbReference type="SUPFAM" id="SSF47473">
    <property type="entry name" value="EF-hand"/>
    <property type="match status" value="1"/>
</dbReference>
<feature type="transmembrane region" description="Helical" evidence="7">
    <location>
        <begin position="314"/>
        <end position="337"/>
    </location>
</feature>
<comment type="similarity">
    <text evidence="2">Belongs to the peptidase S54 family.</text>
</comment>
<feature type="transmembrane region" description="Helical" evidence="7">
    <location>
        <begin position="377"/>
        <end position="399"/>
    </location>
</feature>
<feature type="domain" description="Peptidase S54 rhomboid" evidence="8">
    <location>
        <begin position="209"/>
        <end position="364"/>
    </location>
</feature>
<evidence type="ECO:0000256" key="3">
    <source>
        <dbReference type="ARBA" id="ARBA00022692"/>
    </source>
</evidence>
<proteinExistence type="inferred from homology"/>
<gene>
    <name evidence="9" type="ORF">LOTGIDRAFT_230028</name>
</gene>
<dbReference type="CTD" id="20248178"/>
<dbReference type="RefSeq" id="XP_009044482.1">
    <property type="nucleotide sequence ID" value="XM_009046234.1"/>
</dbReference>
<keyword evidence="3 7" id="KW-0812">Transmembrane</keyword>
<dbReference type="GeneID" id="20248178"/>
<dbReference type="InterPro" id="IPR011992">
    <property type="entry name" value="EF-hand-dom_pair"/>
</dbReference>
<keyword evidence="5 7" id="KW-1133">Transmembrane helix</keyword>
<dbReference type="Pfam" id="PF01694">
    <property type="entry name" value="Rhomboid"/>
    <property type="match status" value="1"/>
</dbReference>
<dbReference type="InterPro" id="IPR035952">
    <property type="entry name" value="Rhomboid-like_sf"/>
</dbReference>
<feature type="transmembrane region" description="Helical" evidence="7">
    <location>
        <begin position="272"/>
        <end position="293"/>
    </location>
</feature>
<evidence type="ECO:0000313" key="10">
    <source>
        <dbReference type="Proteomes" id="UP000030746"/>
    </source>
</evidence>
<dbReference type="InterPro" id="IPR051739">
    <property type="entry name" value="Rhomboid_IM_Serine_Proteases"/>
</dbReference>
<name>V4B3M7_LOTGI</name>
<keyword evidence="4" id="KW-0106">Calcium</keyword>
<dbReference type="InterPro" id="IPR022764">
    <property type="entry name" value="Peptidase_S54_rhomboid_dom"/>
</dbReference>
<dbReference type="PROSITE" id="PS00018">
    <property type="entry name" value="EF_HAND_1"/>
    <property type="match status" value="1"/>
</dbReference>
<organism evidence="9 10">
    <name type="scientific">Lottia gigantea</name>
    <name type="common">Giant owl limpet</name>
    <dbReference type="NCBI Taxonomy" id="225164"/>
    <lineage>
        <taxon>Eukaryota</taxon>
        <taxon>Metazoa</taxon>
        <taxon>Spiralia</taxon>
        <taxon>Lophotrochozoa</taxon>
        <taxon>Mollusca</taxon>
        <taxon>Gastropoda</taxon>
        <taxon>Patellogastropoda</taxon>
        <taxon>Lottioidea</taxon>
        <taxon>Lottiidae</taxon>
        <taxon>Lottia</taxon>
    </lineage>
</organism>